<keyword evidence="1" id="KW-0812">Transmembrane</keyword>
<keyword evidence="1" id="KW-1133">Transmembrane helix</keyword>
<evidence type="ECO:0000256" key="1">
    <source>
        <dbReference type="SAM" id="Phobius"/>
    </source>
</evidence>
<feature type="transmembrane region" description="Helical" evidence="1">
    <location>
        <begin position="58"/>
        <end position="78"/>
    </location>
</feature>
<feature type="transmembrane region" description="Helical" evidence="1">
    <location>
        <begin position="6"/>
        <end position="22"/>
    </location>
</feature>
<organism evidence="2 3">
    <name type="scientific">Chryseomicrobium palamuruense</name>
    <dbReference type="NCBI Taxonomy" id="682973"/>
    <lineage>
        <taxon>Bacteria</taxon>
        <taxon>Bacillati</taxon>
        <taxon>Bacillota</taxon>
        <taxon>Bacilli</taxon>
        <taxon>Bacillales</taxon>
        <taxon>Caryophanaceae</taxon>
        <taxon>Chryseomicrobium</taxon>
    </lineage>
</organism>
<proteinExistence type="predicted"/>
<name>A0ABV8UVD8_9BACL</name>
<gene>
    <name evidence="2" type="ORF">ACFO0S_09560</name>
</gene>
<protein>
    <submittedName>
        <fullName evidence="2">Holin</fullName>
    </submittedName>
</protein>
<dbReference type="InterPro" id="IPR009708">
    <property type="entry name" value="Phage_A118_holin/antiholin"/>
</dbReference>
<dbReference type="Proteomes" id="UP001595733">
    <property type="component" value="Unassembled WGS sequence"/>
</dbReference>
<dbReference type="Pfam" id="PF06946">
    <property type="entry name" value="Phage_holin_5_1"/>
    <property type="match status" value="1"/>
</dbReference>
<comment type="caution">
    <text evidence="2">The sequence shown here is derived from an EMBL/GenBank/DDBJ whole genome shotgun (WGS) entry which is preliminary data.</text>
</comment>
<feature type="transmembrane region" description="Helical" evidence="1">
    <location>
        <begin position="34"/>
        <end position="52"/>
    </location>
</feature>
<keyword evidence="1" id="KW-0472">Membrane</keyword>
<dbReference type="RefSeq" id="WP_378142210.1">
    <property type="nucleotide sequence ID" value="NZ_JBHSEF010000023.1"/>
</dbReference>
<dbReference type="EMBL" id="JBHSEF010000023">
    <property type="protein sequence ID" value="MFC4355292.1"/>
    <property type="molecule type" value="Genomic_DNA"/>
</dbReference>
<keyword evidence="3" id="KW-1185">Reference proteome</keyword>
<reference evidence="3" key="1">
    <citation type="journal article" date="2019" name="Int. J. Syst. Evol. Microbiol.">
        <title>The Global Catalogue of Microorganisms (GCM) 10K type strain sequencing project: providing services to taxonomists for standard genome sequencing and annotation.</title>
        <authorList>
            <consortium name="The Broad Institute Genomics Platform"/>
            <consortium name="The Broad Institute Genome Sequencing Center for Infectious Disease"/>
            <person name="Wu L."/>
            <person name="Ma J."/>
        </authorList>
    </citation>
    <scope>NUCLEOTIDE SEQUENCE [LARGE SCALE GENOMIC DNA]</scope>
    <source>
        <strain evidence="3">CCUG 50353</strain>
    </source>
</reference>
<sequence>MQDILIFATIVLPIVTALVELVKRSIILPKNIVPLIALVIGLLVGGVAYPFSDLDLTMRLWSGGLAGLAATGLFELAINKRDGNTNEKG</sequence>
<evidence type="ECO:0000313" key="3">
    <source>
        <dbReference type="Proteomes" id="UP001595733"/>
    </source>
</evidence>
<evidence type="ECO:0000313" key="2">
    <source>
        <dbReference type="EMBL" id="MFC4355292.1"/>
    </source>
</evidence>
<accession>A0ABV8UVD8</accession>